<protein>
    <submittedName>
        <fullName evidence="2">Uncharacterized protein</fullName>
    </submittedName>
</protein>
<dbReference type="AlphaFoldDB" id="A0A392S8B5"/>
<feature type="compositionally biased region" description="Polar residues" evidence="1">
    <location>
        <begin position="43"/>
        <end position="60"/>
    </location>
</feature>
<evidence type="ECO:0000313" key="3">
    <source>
        <dbReference type="Proteomes" id="UP000265520"/>
    </source>
</evidence>
<dbReference type="EMBL" id="LXQA010340552">
    <property type="protein sequence ID" value="MCI45183.1"/>
    <property type="molecule type" value="Genomic_DNA"/>
</dbReference>
<accession>A0A392S8B5</accession>
<name>A0A392S8B5_9FABA</name>
<sequence>KTRQLYILAPALGAAQPALGAAASNKQLQRGALRLAPPAPRSGQHQEQNLHQLQGKSNRV</sequence>
<reference evidence="2 3" key="1">
    <citation type="journal article" date="2018" name="Front. Plant Sci.">
        <title>Red Clover (Trifolium pratense) and Zigzag Clover (T. medium) - A Picture of Genomic Similarities and Differences.</title>
        <authorList>
            <person name="Dluhosova J."/>
            <person name="Istvanek J."/>
            <person name="Nedelnik J."/>
            <person name="Repkova J."/>
        </authorList>
    </citation>
    <scope>NUCLEOTIDE SEQUENCE [LARGE SCALE GENOMIC DNA]</scope>
    <source>
        <strain evidence="3">cv. 10/8</strain>
        <tissue evidence="2">Leaf</tissue>
    </source>
</reference>
<dbReference type="Proteomes" id="UP000265520">
    <property type="component" value="Unassembled WGS sequence"/>
</dbReference>
<keyword evidence="3" id="KW-1185">Reference proteome</keyword>
<proteinExistence type="predicted"/>
<evidence type="ECO:0000256" key="1">
    <source>
        <dbReference type="SAM" id="MobiDB-lite"/>
    </source>
</evidence>
<feature type="region of interest" description="Disordered" evidence="1">
    <location>
        <begin position="33"/>
        <end position="60"/>
    </location>
</feature>
<comment type="caution">
    <text evidence="2">The sequence shown here is derived from an EMBL/GenBank/DDBJ whole genome shotgun (WGS) entry which is preliminary data.</text>
</comment>
<evidence type="ECO:0000313" key="2">
    <source>
        <dbReference type="EMBL" id="MCI45183.1"/>
    </source>
</evidence>
<organism evidence="2 3">
    <name type="scientific">Trifolium medium</name>
    <dbReference type="NCBI Taxonomy" id="97028"/>
    <lineage>
        <taxon>Eukaryota</taxon>
        <taxon>Viridiplantae</taxon>
        <taxon>Streptophyta</taxon>
        <taxon>Embryophyta</taxon>
        <taxon>Tracheophyta</taxon>
        <taxon>Spermatophyta</taxon>
        <taxon>Magnoliopsida</taxon>
        <taxon>eudicotyledons</taxon>
        <taxon>Gunneridae</taxon>
        <taxon>Pentapetalae</taxon>
        <taxon>rosids</taxon>
        <taxon>fabids</taxon>
        <taxon>Fabales</taxon>
        <taxon>Fabaceae</taxon>
        <taxon>Papilionoideae</taxon>
        <taxon>50 kb inversion clade</taxon>
        <taxon>NPAAA clade</taxon>
        <taxon>Hologalegina</taxon>
        <taxon>IRL clade</taxon>
        <taxon>Trifolieae</taxon>
        <taxon>Trifolium</taxon>
    </lineage>
</organism>
<feature type="non-terminal residue" evidence="2">
    <location>
        <position position="1"/>
    </location>
</feature>